<dbReference type="Pfam" id="PF11987">
    <property type="entry name" value="IF-2"/>
    <property type="match status" value="1"/>
</dbReference>
<feature type="domain" description="Tr-type G" evidence="11">
    <location>
        <begin position="193"/>
        <end position="360"/>
    </location>
</feature>
<keyword evidence="6 8" id="KW-0342">GTP-binding</keyword>
<dbReference type="InterPro" id="IPR023115">
    <property type="entry name" value="TIF_IF2_dom3"/>
</dbReference>
<dbReference type="OrthoDB" id="9811804at2"/>
<evidence type="ECO:0000313" key="13">
    <source>
        <dbReference type="EMBL" id="TGG86690.1"/>
    </source>
</evidence>
<feature type="region of interest" description="Disordered" evidence="10">
    <location>
        <begin position="50"/>
        <end position="103"/>
    </location>
</feature>
<evidence type="ECO:0000256" key="2">
    <source>
        <dbReference type="ARBA" id="ARBA00020675"/>
    </source>
</evidence>
<dbReference type="EMBL" id="FMYV01000014">
    <property type="protein sequence ID" value="SDC93281.1"/>
    <property type="molecule type" value="Genomic_DNA"/>
</dbReference>
<evidence type="ECO:0000256" key="10">
    <source>
        <dbReference type="SAM" id="MobiDB-lite"/>
    </source>
</evidence>
<evidence type="ECO:0000256" key="8">
    <source>
        <dbReference type="HAMAP-Rule" id="MF_00100"/>
    </source>
</evidence>
<feature type="compositionally biased region" description="Basic and acidic residues" evidence="10">
    <location>
        <begin position="84"/>
        <end position="100"/>
    </location>
</feature>
<feature type="compositionally biased region" description="Basic and acidic residues" evidence="10">
    <location>
        <begin position="55"/>
        <end position="70"/>
    </location>
</feature>
<dbReference type="InterPro" id="IPR000795">
    <property type="entry name" value="T_Tr_GTP-bd_dom"/>
</dbReference>
<dbReference type="PANTHER" id="PTHR43381:SF5">
    <property type="entry name" value="TR-TYPE G DOMAIN-CONTAINING PROTEIN"/>
    <property type="match status" value="1"/>
</dbReference>
<dbReference type="InterPro" id="IPR006847">
    <property type="entry name" value="IF2_N"/>
</dbReference>
<dbReference type="NCBIfam" id="TIGR00231">
    <property type="entry name" value="small_GTP"/>
    <property type="match status" value="1"/>
</dbReference>
<reference evidence="13 15" key="2">
    <citation type="submission" date="2019-04" db="EMBL/GenBank/DDBJ databases">
        <title>Draft genome sequence data and analysis of a Fermenting Bacterium, Geotoga petraea strain HO-Geo1, isolated from heavy-oil petroleum reservoir in Russia.</title>
        <authorList>
            <person name="Grouzdev D.S."/>
            <person name="Semenova E.M."/>
            <person name="Sokolova D.S."/>
            <person name="Tourova T.P."/>
            <person name="Poltaraus A.B."/>
            <person name="Nazina T.N."/>
        </authorList>
    </citation>
    <scope>NUCLEOTIDE SEQUENCE [LARGE SCALE GENOMIC DNA]</scope>
    <source>
        <strain evidence="13 15">HO-Geo1</strain>
    </source>
</reference>
<evidence type="ECO:0000313" key="12">
    <source>
        <dbReference type="EMBL" id="SDC93281.1"/>
    </source>
</evidence>
<dbReference type="Pfam" id="PF00009">
    <property type="entry name" value="GTP_EFTU"/>
    <property type="match status" value="1"/>
</dbReference>
<dbReference type="InterPro" id="IPR044145">
    <property type="entry name" value="IF2_II"/>
</dbReference>
<evidence type="ECO:0000313" key="14">
    <source>
        <dbReference type="Proteomes" id="UP000199322"/>
    </source>
</evidence>
<dbReference type="InterPro" id="IPR053905">
    <property type="entry name" value="EF-G-like_DII"/>
</dbReference>
<evidence type="ECO:0000313" key="15">
    <source>
        <dbReference type="Proteomes" id="UP000297288"/>
    </source>
</evidence>
<dbReference type="AlphaFoldDB" id="A0A1G6QM27"/>
<dbReference type="Proteomes" id="UP000199322">
    <property type="component" value="Unassembled WGS sequence"/>
</dbReference>
<dbReference type="SUPFAM" id="SSF50447">
    <property type="entry name" value="Translation proteins"/>
    <property type="match status" value="2"/>
</dbReference>
<reference evidence="12 14" key="1">
    <citation type="submission" date="2016-10" db="EMBL/GenBank/DDBJ databases">
        <authorList>
            <person name="de Groot N.N."/>
        </authorList>
    </citation>
    <scope>NUCLEOTIDE SEQUENCE [LARGE SCALE GENOMIC DNA]</scope>
    <source>
        <strain evidence="12 14">WG14</strain>
    </source>
</reference>
<dbReference type="Gene3D" id="3.40.50.10050">
    <property type="entry name" value="Translation initiation factor IF- 2, domain 3"/>
    <property type="match status" value="1"/>
</dbReference>
<dbReference type="EMBL" id="SRME01000010">
    <property type="protein sequence ID" value="TGG86690.1"/>
    <property type="molecule type" value="Genomic_DNA"/>
</dbReference>
<dbReference type="Gene3D" id="2.40.30.10">
    <property type="entry name" value="Translation factors"/>
    <property type="match status" value="2"/>
</dbReference>
<dbReference type="NCBIfam" id="TIGR00487">
    <property type="entry name" value="IF-2"/>
    <property type="match status" value="1"/>
</dbReference>
<dbReference type="Pfam" id="PF22042">
    <property type="entry name" value="EF-G_D2"/>
    <property type="match status" value="1"/>
</dbReference>
<dbReference type="PROSITE" id="PS51722">
    <property type="entry name" value="G_TR_2"/>
    <property type="match status" value="1"/>
</dbReference>
<dbReference type="GO" id="GO:0005525">
    <property type="term" value="F:GTP binding"/>
    <property type="evidence" value="ECO:0007669"/>
    <property type="project" value="UniProtKB-KW"/>
</dbReference>
<dbReference type="RefSeq" id="WP_091405785.1">
    <property type="nucleotide sequence ID" value="NZ_FMYV01000014.1"/>
</dbReference>
<evidence type="ECO:0000256" key="6">
    <source>
        <dbReference type="ARBA" id="ARBA00023134"/>
    </source>
</evidence>
<dbReference type="SUPFAM" id="SSF52540">
    <property type="entry name" value="P-loop containing nucleoside triphosphate hydrolases"/>
    <property type="match status" value="1"/>
</dbReference>
<keyword evidence="8" id="KW-0963">Cytoplasm</keyword>
<evidence type="ECO:0000259" key="11">
    <source>
        <dbReference type="PROSITE" id="PS51722"/>
    </source>
</evidence>
<dbReference type="FunFam" id="3.40.50.10050:FF:000001">
    <property type="entry name" value="Translation initiation factor IF-2"/>
    <property type="match status" value="1"/>
</dbReference>
<dbReference type="InterPro" id="IPR027417">
    <property type="entry name" value="P-loop_NTPase"/>
</dbReference>
<dbReference type="Proteomes" id="UP000297288">
    <property type="component" value="Unassembled WGS sequence"/>
</dbReference>
<dbReference type="STRING" id="28234.SAMN04488588_2114"/>
<dbReference type="InterPro" id="IPR000178">
    <property type="entry name" value="TF_IF2_bacterial-like"/>
</dbReference>
<dbReference type="GO" id="GO:0005829">
    <property type="term" value="C:cytosol"/>
    <property type="evidence" value="ECO:0007669"/>
    <property type="project" value="TreeGrafter"/>
</dbReference>
<dbReference type="Pfam" id="PF04760">
    <property type="entry name" value="IF2_N"/>
    <property type="match status" value="1"/>
</dbReference>
<dbReference type="CDD" id="cd01887">
    <property type="entry name" value="IF2_eIF5B"/>
    <property type="match status" value="1"/>
</dbReference>
<dbReference type="Gene3D" id="1.10.10.2480">
    <property type="match status" value="1"/>
</dbReference>
<dbReference type="CDD" id="cd03692">
    <property type="entry name" value="mtIF2_IVc"/>
    <property type="match status" value="1"/>
</dbReference>
<comment type="subcellular location">
    <subcellularLocation>
        <location evidence="8">Cytoplasm</location>
    </subcellularLocation>
</comment>
<proteinExistence type="inferred from homology"/>
<comment type="similarity">
    <text evidence="1 8 9">Belongs to the TRAFAC class translation factor GTPase superfamily. Classic translation factor GTPase family. IF-2 subfamily.</text>
</comment>
<evidence type="ECO:0000256" key="7">
    <source>
        <dbReference type="ARBA" id="ARBA00025162"/>
    </source>
</evidence>
<protein>
    <recommendedName>
        <fullName evidence="2 8">Translation initiation factor IF-2</fullName>
    </recommendedName>
</protein>
<evidence type="ECO:0000256" key="1">
    <source>
        <dbReference type="ARBA" id="ARBA00007733"/>
    </source>
</evidence>
<keyword evidence="14" id="KW-1185">Reference proteome</keyword>
<keyword evidence="5 8" id="KW-0648">Protein biosynthesis</keyword>
<dbReference type="HAMAP" id="MF_00100_B">
    <property type="entry name" value="IF_2_B"/>
    <property type="match status" value="1"/>
</dbReference>
<accession>A0A1G6QM27</accession>
<dbReference type="InterPro" id="IPR005225">
    <property type="entry name" value="Small_GTP-bd"/>
</dbReference>
<gene>
    <name evidence="8" type="primary">infB</name>
    <name evidence="13" type="ORF">E4650_10035</name>
    <name evidence="12" type="ORF">SAMN04488588_2114</name>
</gene>
<dbReference type="SUPFAM" id="SSF52156">
    <property type="entry name" value="Initiation factor IF2/eIF5b, domain 3"/>
    <property type="match status" value="1"/>
</dbReference>
<dbReference type="InterPro" id="IPR036925">
    <property type="entry name" value="TIF_IF2_dom3_sf"/>
</dbReference>
<dbReference type="GO" id="GO:0003924">
    <property type="term" value="F:GTPase activity"/>
    <property type="evidence" value="ECO:0007669"/>
    <property type="project" value="UniProtKB-UniRule"/>
</dbReference>
<comment type="caution">
    <text evidence="8">Lacks conserved residue(s) required for the propagation of feature annotation.</text>
</comment>
<evidence type="ECO:0000256" key="3">
    <source>
        <dbReference type="ARBA" id="ARBA00022540"/>
    </source>
</evidence>
<dbReference type="CDD" id="cd03702">
    <property type="entry name" value="IF2_mtIF2_II"/>
    <property type="match status" value="1"/>
</dbReference>
<dbReference type="Gene3D" id="3.40.50.300">
    <property type="entry name" value="P-loop containing nucleotide triphosphate hydrolases"/>
    <property type="match status" value="1"/>
</dbReference>
<comment type="function">
    <text evidence="7 8 9">One of the essential components for the initiation of protein synthesis. Protects formylmethionyl-tRNA from spontaneous hydrolysis and promotes its binding to the 30S ribosomal subunits. Also involved in the hydrolysis of GTP during the formation of the 70S ribosomal complex.</text>
</comment>
<dbReference type="InterPro" id="IPR009000">
    <property type="entry name" value="Transl_B-barrel_sf"/>
</dbReference>
<dbReference type="InterPro" id="IPR015760">
    <property type="entry name" value="TIF_IF2"/>
</dbReference>
<dbReference type="PANTHER" id="PTHR43381">
    <property type="entry name" value="TRANSLATION INITIATION FACTOR IF-2-RELATED"/>
    <property type="match status" value="1"/>
</dbReference>
<keyword evidence="3 8" id="KW-0396">Initiation factor</keyword>
<feature type="binding site" evidence="8">
    <location>
        <begin position="202"/>
        <end position="209"/>
    </location>
    <ligand>
        <name>GTP</name>
        <dbReference type="ChEBI" id="CHEBI:37565"/>
    </ligand>
</feature>
<dbReference type="GO" id="GO:0003743">
    <property type="term" value="F:translation initiation factor activity"/>
    <property type="evidence" value="ECO:0007669"/>
    <property type="project" value="UniProtKB-UniRule"/>
</dbReference>
<evidence type="ECO:0000256" key="9">
    <source>
        <dbReference type="RuleBase" id="RU000644"/>
    </source>
</evidence>
<sequence>MPKIRVYELAKKLDYNSKDLVEILKNELDIDVKSHMSTLEQDTVEAIEDLLAPSKNKEEKAKKSEKSKKQEKSKKKKAAPKSEQQNKKEEPVEKEEEKQSIGEINLTPSELTLDKIAKKLSVDQNDIIKKAFMEGKMLRPGQELSPTETEEIGLLYETVINFVEEEKKEEELDNELVDYWNKVYEEQKDSLKTRPPVVTVMGHVDHGKTTLLDNIRNTKVAEGEEGGITQSIGAYQLEYNDKKITFIDTPGHEAFTEMRARGAQATDIVVLIIAADDGVMPQTIEAYNHAKDAKVPVIVAINKIDKPNANVELTKQQMVAKLNLIPEDWGGDTITVPISAISKEGIDELLEMISLVSEMEEIKCKPNGQARAVIIESKLDKFLGPVATVIVKDGILKTGDYFIAGSTYGKVRRMIDDQGRTIKKALPSTPVQVLGFNEVADTHSILYVTNSLNQAREISGKKKEKEDLANQNINKKHVKLEDFMKMMEGNQKKVLNIILKAGTFGEIEALKNSINKLQNPDIDIDIVHAGIGTVTTSDIMLASASDAVVMGFRVKVDNKAKKDAEKEGIQIKRYDIIFQLIDELKKALQGMLELEEKEENTGSGKIKEVFKIKKVGNVAGVIVEDGYVERDGGVRIYRNGSLLQDVKIESLKHYKDEVKRIEAPQEGGIKFENFDDFNAGDELEFYKNIQFERQIEFDNSKDR</sequence>
<keyword evidence="4 8" id="KW-0547">Nucleotide-binding</keyword>
<dbReference type="FunFam" id="2.40.30.10:FF:000054">
    <property type="entry name" value="Translation initiation factor IF-2"/>
    <property type="match status" value="1"/>
</dbReference>
<dbReference type="FunFam" id="2.40.30.10:FF:000008">
    <property type="entry name" value="Translation initiation factor IF-2"/>
    <property type="match status" value="1"/>
</dbReference>
<evidence type="ECO:0000256" key="5">
    <source>
        <dbReference type="ARBA" id="ARBA00022917"/>
    </source>
</evidence>
<name>A0A1G6QM27_9BACT</name>
<dbReference type="FunFam" id="3.40.50.300:FF:000019">
    <property type="entry name" value="Translation initiation factor IF-2"/>
    <property type="match status" value="1"/>
</dbReference>
<organism evidence="12 14">
    <name type="scientific">Geotoga petraea</name>
    <dbReference type="NCBI Taxonomy" id="28234"/>
    <lineage>
        <taxon>Bacteria</taxon>
        <taxon>Thermotogati</taxon>
        <taxon>Thermotogota</taxon>
        <taxon>Thermotogae</taxon>
        <taxon>Petrotogales</taxon>
        <taxon>Petrotogaceae</taxon>
        <taxon>Geotoga</taxon>
    </lineage>
</organism>
<feature type="binding site" evidence="8">
    <location>
        <begin position="302"/>
        <end position="305"/>
    </location>
    <ligand>
        <name>GTP</name>
        <dbReference type="ChEBI" id="CHEBI:37565"/>
    </ligand>
</feature>
<evidence type="ECO:0000256" key="4">
    <source>
        <dbReference type="ARBA" id="ARBA00022741"/>
    </source>
</evidence>
<feature type="binding site" evidence="8">
    <location>
        <begin position="248"/>
        <end position="252"/>
    </location>
    <ligand>
        <name>GTP</name>
        <dbReference type="ChEBI" id="CHEBI:37565"/>
    </ligand>
</feature>